<evidence type="ECO:0000256" key="13">
    <source>
        <dbReference type="ARBA" id="ARBA00023170"/>
    </source>
</evidence>
<evidence type="ECO:0000256" key="12">
    <source>
        <dbReference type="ARBA" id="ARBA00023136"/>
    </source>
</evidence>
<keyword evidence="20" id="KW-1185">Reference proteome</keyword>
<dbReference type="SMART" id="SM00220">
    <property type="entry name" value="S_TKc"/>
    <property type="match status" value="1"/>
</dbReference>
<dbReference type="InterPro" id="IPR001245">
    <property type="entry name" value="Ser-Thr/Tyr_kinase_cat_dom"/>
</dbReference>
<feature type="chain" id="PRO_5027115116" evidence="17">
    <location>
        <begin position="30"/>
        <end position="666"/>
    </location>
</feature>
<dbReference type="CDD" id="cd14066">
    <property type="entry name" value="STKc_IRAK"/>
    <property type="match status" value="1"/>
</dbReference>
<evidence type="ECO:0000256" key="3">
    <source>
        <dbReference type="ARBA" id="ARBA00022553"/>
    </source>
</evidence>
<evidence type="ECO:0000256" key="14">
    <source>
        <dbReference type="ARBA" id="ARBA00023180"/>
    </source>
</evidence>
<dbReference type="AlphaFoldDB" id="A0A6I9S0M8"/>
<dbReference type="InterPro" id="IPR000719">
    <property type="entry name" value="Prot_kinase_dom"/>
</dbReference>
<feature type="domain" description="Gnk2-homologous" evidence="19">
    <location>
        <begin position="142"/>
        <end position="248"/>
    </location>
</feature>
<comment type="subcellular location">
    <subcellularLocation>
        <location evidence="1">Membrane</location>
        <topology evidence="1">Single-pass membrane protein</topology>
    </subcellularLocation>
</comment>
<organism evidence="20 21">
    <name type="scientific">Elaeis guineensis var. tenera</name>
    <name type="common">Oil palm</name>
    <dbReference type="NCBI Taxonomy" id="51953"/>
    <lineage>
        <taxon>Eukaryota</taxon>
        <taxon>Viridiplantae</taxon>
        <taxon>Streptophyta</taxon>
        <taxon>Embryophyta</taxon>
        <taxon>Tracheophyta</taxon>
        <taxon>Spermatophyta</taxon>
        <taxon>Magnoliopsida</taxon>
        <taxon>Liliopsida</taxon>
        <taxon>Arecaceae</taxon>
        <taxon>Arecoideae</taxon>
        <taxon>Cocoseae</taxon>
        <taxon>Elaeidinae</taxon>
        <taxon>Elaeis</taxon>
    </lineage>
</organism>
<dbReference type="KEGG" id="egu:105052292"/>
<dbReference type="InterPro" id="IPR038408">
    <property type="entry name" value="GNK2_sf"/>
</dbReference>
<dbReference type="GO" id="GO:0005886">
    <property type="term" value="C:plasma membrane"/>
    <property type="evidence" value="ECO:0007669"/>
    <property type="project" value="TreeGrafter"/>
</dbReference>
<evidence type="ECO:0000259" key="19">
    <source>
        <dbReference type="PROSITE" id="PS51473"/>
    </source>
</evidence>
<dbReference type="Gene3D" id="3.30.430.20">
    <property type="entry name" value="Gnk2 domain, C-X8-C-X2-C motif"/>
    <property type="match status" value="2"/>
</dbReference>
<keyword evidence="13" id="KW-0675">Receptor</keyword>
<dbReference type="Pfam" id="PF01657">
    <property type="entry name" value="Stress-antifung"/>
    <property type="match status" value="2"/>
</dbReference>
<dbReference type="FunFam" id="3.30.200.20:FF:000142">
    <property type="entry name" value="Cysteine-rich receptor-like protein kinase 10"/>
    <property type="match status" value="1"/>
</dbReference>
<evidence type="ECO:0000313" key="21">
    <source>
        <dbReference type="RefSeq" id="XP_010931363.1"/>
    </source>
</evidence>
<evidence type="ECO:0000256" key="7">
    <source>
        <dbReference type="ARBA" id="ARBA00022737"/>
    </source>
</evidence>
<keyword evidence="8" id="KW-0547">Nucleotide-binding</keyword>
<dbReference type="Pfam" id="PF07714">
    <property type="entry name" value="PK_Tyr_Ser-Thr"/>
    <property type="match status" value="1"/>
</dbReference>
<feature type="compositionally biased region" description="Low complexity" evidence="15">
    <location>
        <begin position="264"/>
        <end position="277"/>
    </location>
</feature>
<feature type="transmembrane region" description="Helical" evidence="16">
    <location>
        <begin position="293"/>
        <end position="315"/>
    </location>
</feature>
<dbReference type="SUPFAM" id="SSF56112">
    <property type="entry name" value="Protein kinase-like (PK-like)"/>
    <property type="match status" value="1"/>
</dbReference>
<dbReference type="GO" id="GO:0004674">
    <property type="term" value="F:protein serine/threonine kinase activity"/>
    <property type="evidence" value="ECO:0007669"/>
    <property type="project" value="UniProtKB-KW"/>
</dbReference>
<dbReference type="Gene3D" id="3.30.200.20">
    <property type="entry name" value="Phosphorylase Kinase, domain 1"/>
    <property type="match status" value="1"/>
</dbReference>
<feature type="region of interest" description="Disordered" evidence="15">
    <location>
        <begin position="260"/>
        <end position="285"/>
    </location>
</feature>
<keyword evidence="7" id="KW-0677">Repeat</keyword>
<evidence type="ECO:0000256" key="17">
    <source>
        <dbReference type="SAM" id="SignalP"/>
    </source>
</evidence>
<dbReference type="FunFam" id="1.10.510.10:FF:000343">
    <property type="entry name" value="Cysteine-rich receptor-like protein kinase 28"/>
    <property type="match status" value="1"/>
</dbReference>
<keyword evidence="2" id="KW-0723">Serine/threonine-protein kinase</keyword>
<evidence type="ECO:0000256" key="4">
    <source>
        <dbReference type="ARBA" id="ARBA00022679"/>
    </source>
</evidence>
<dbReference type="Proteomes" id="UP000504607">
    <property type="component" value="Chromosome 1"/>
</dbReference>
<feature type="signal peptide" evidence="17">
    <location>
        <begin position="1"/>
        <end position="29"/>
    </location>
</feature>
<keyword evidence="4" id="KW-0808">Transferase</keyword>
<keyword evidence="5 16" id="KW-0812">Transmembrane</keyword>
<protein>
    <submittedName>
        <fullName evidence="21">Cysteine-rich receptor-like protein kinase 15</fullName>
    </submittedName>
</protein>
<dbReference type="PROSITE" id="PS51473">
    <property type="entry name" value="GNK2"/>
    <property type="match status" value="2"/>
</dbReference>
<keyword evidence="10" id="KW-0067">ATP-binding</keyword>
<keyword evidence="3" id="KW-0597">Phosphoprotein</keyword>
<evidence type="ECO:0000256" key="8">
    <source>
        <dbReference type="ARBA" id="ARBA00022741"/>
    </source>
</evidence>
<proteinExistence type="predicted"/>
<sequence>MPCSDDPKFLLLLFLLSLLLILHSPSANCDYLLNYQWNNCPTTDANYTTNSTFQAKLNLLLSSLSSAAIPTGFANDTEGQPPYQVYGLALCRGDVSPAECTSCLNTSTKEIIKRCPNGMSSAIWYEGCLLRYSDQNFFSTADTSFNYELVGGLASDPELFKKLLGQMMDNLITTAANVSTEMFATGVAKYTNSSTLYGLVQCTRDLPHDECYRCLQDFVGIIPECCNGRSGARVYGFSCYLRYELFPFFNPSRATAWLPPTDAPVSPSPDSEPKSSPTTKAASGGNAGSAIKIVVVIAITIAVVVLLLSAICIYLRRKKLARKPSYDEAEKETRSAESLIFDLETLRTVTNNFSDANKLGQGGFGPVYKGILSDEQEVAVKRLSVSSRQGLKELRNEVDLVAKLQHRNLVRLLGYCLEEQEKLLVYEYLPNGSLDKFLFDPTRQKRLEWGVRCRIIKGIGRGLLYLHEDSRLRIVHRDLKASNILLDGDMNPKISDFGLAKHFVMDETHESNCTAAGTCGYRAPEYVKRGHLSTKLDVFSYGVLVLEIVTGRRNSGFEGSGRAIDLPSYVWERWNKGKAPQVIDQSLVDRCKLQEVLRCIHIGLLCVQADPEKRPNMASVVLMLGTNSVTLPTPSVPSFWVESGTISKSDALTGVSSECSLNSGGW</sequence>
<keyword evidence="14" id="KW-0325">Glycoprotein</keyword>
<accession>A0A6I9S0M8</accession>
<evidence type="ECO:0000256" key="6">
    <source>
        <dbReference type="ARBA" id="ARBA00022729"/>
    </source>
</evidence>
<reference evidence="21" key="1">
    <citation type="submission" date="2025-08" db="UniProtKB">
        <authorList>
            <consortium name="RefSeq"/>
        </authorList>
    </citation>
    <scope>IDENTIFICATION</scope>
</reference>
<dbReference type="PROSITE" id="PS00108">
    <property type="entry name" value="PROTEIN_KINASE_ST"/>
    <property type="match status" value="1"/>
</dbReference>
<keyword evidence="12 16" id="KW-0472">Membrane</keyword>
<dbReference type="PANTHER" id="PTHR27002:SF1040">
    <property type="entry name" value="OS07G0538400 PROTEIN"/>
    <property type="match status" value="1"/>
</dbReference>
<dbReference type="OrthoDB" id="779887at2759"/>
<evidence type="ECO:0000256" key="2">
    <source>
        <dbReference type="ARBA" id="ARBA00022527"/>
    </source>
</evidence>
<name>A0A6I9S0M8_ELAGV</name>
<dbReference type="RefSeq" id="XP_010931363.1">
    <property type="nucleotide sequence ID" value="XM_010933061.3"/>
</dbReference>
<dbReference type="InterPro" id="IPR011009">
    <property type="entry name" value="Kinase-like_dom_sf"/>
</dbReference>
<keyword evidence="11 16" id="KW-1133">Transmembrane helix</keyword>
<dbReference type="InParanoid" id="A0A6I9S0M8"/>
<evidence type="ECO:0000256" key="9">
    <source>
        <dbReference type="ARBA" id="ARBA00022777"/>
    </source>
</evidence>
<evidence type="ECO:0000256" key="15">
    <source>
        <dbReference type="SAM" id="MobiDB-lite"/>
    </source>
</evidence>
<dbReference type="GeneID" id="105052292"/>
<keyword evidence="9" id="KW-0418">Kinase</keyword>
<dbReference type="GO" id="GO:0005524">
    <property type="term" value="F:ATP binding"/>
    <property type="evidence" value="ECO:0007669"/>
    <property type="project" value="UniProtKB-KW"/>
</dbReference>
<evidence type="ECO:0000256" key="1">
    <source>
        <dbReference type="ARBA" id="ARBA00004167"/>
    </source>
</evidence>
<evidence type="ECO:0000256" key="16">
    <source>
        <dbReference type="SAM" id="Phobius"/>
    </source>
</evidence>
<keyword evidence="6 17" id="KW-0732">Signal</keyword>
<evidence type="ECO:0000256" key="5">
    <source>
        <dbReference type="ARBA" id="ARBA00022692"/>
    </source>
</evidence>
<evidence type="ECO:0000313" key="20">
    <source>
        <dbReference type="Proteomes" id="UP000504607"/>
    </source>
</evidence>
<dbReference type="PANTHER" id="PTHR27002">
    <property type="entry name" value="RECEPTOR-LIKE SERINE/THREONINE-PROTEIN KINASE SD1-8"/>
    <property type="match status" value="1"/>
</dbReference>
<feature type="domain" description="Protein kinase" evidence="18">
    <location>
        <begin position="353"/>
        <end position="631"/>
    </location>
</feature>
<dbReference type="GO" id="GO:0009737">
    <property type="term" value="P:response to abscisic acid"/>
    <property type="evidence" value="ECO:0007669"/>
    <property type="project" value="UniProtKB-ARBA"/>
</dbReference>
<dbReference type="InterPro" id="IPR002902">
    <property type="entry name" value="GNK2"/>
</dbReference>
<dbReference type="PROSITE" id="PS50011">
    <property type="entry name" value="PROTEIN_KINASE_DOM"/>
    <property type="match status" value="1"/>
</dbReference>
<dbReference type="Gene3D" id="1.10.510.10">
    <property type="entry name" value="Transferase(Phosphotransferase) domain 1"/>
    <property type="match status" value="1"/>
</dbReference>
<evidence type="ECO:0000256" key="10">
    <source>
        <dbReference type="ARBA" id="ARBA00022840"/>
    </source>
</evidence>
<evidence type="ECO:0000256" key="11">
    <source>
        <dbReference type="ARBA" id="ARBA00022989"/>
    </source>
</evidence>
<dbReference type="FunFam" id="3.30.430.20:FF:000003">
    <property type="entry name" value="Cysteine-rich RLK (RECEPTOR-like protein kinase) 10"/>
    <property type="match status" value="1"/>
</dbReference>
<gene>
    <name evidence="21" type="primary">LOC105052292</name>
</gene>
<feature type="domain" description="Gnk2-homologous" evidence="19">
    <location>
        <begin position="35"/>
        <end position="137"/>
    </location>
</feature>
<evidence type="ECO:0000259" key="18">
    <source>
        <dbReference type="PROSITE" id="PS50011"/>
    </source>
</evidence>
<dbReference type="FunFam" id="3.30.430.20:FF:000002">
    <property type="entry name" value="Cysteine-rich receptor-like protein kinase 10"/>
    <property type="match status" value="1"/>
</dbReference>
<dbReference type="InterPro" id="IPR008271">
    <property type="entry name" value="Ser/Thr_kinase_AS"/>
</dbReference>
<dbReference type="CDD" id="cd23509">
    <property type="entry name" value="Gnk2-like"/>
    <property type="match status" value="2"/>
</dbReference>